<feature type="transmembrane region" description="Helical" evidence="2">
    <location>
        <begin position="73"/>
        <end position="91"/>
    </location>
</feature>
<dbReference type="VEuPathDB" id="TrichDB:TVAG_329910"/>
<accession>A2FQT7</accession>
<dbReference type="KEGG" id="tva:4750444"/>
<keyword evidence="4" id="KW-1185">Reference proteome</keyword>
<feature type="region of interest" description="Disordered" evidence="1">
    <location>
        <begin position="14"/>
        <end position="55"/>
    </location>
</feature>
<evidence type="ECO:0000256" key="1">
    <source>
        <dbReference type="SAM" id="MobiDB-lite"/>
    </source>
</evidence>
<evidence type="ECO:0000313" key="4">
    <source>
        <dbReference type="Proteomes" id="UP000001542"/>
    </source>
</evidence>
<dbReference type="RefSeq" id="XP_001305660.1">
    <property type="nucleotide sequence ID" value="XM_001305659.1"/>
</dbReference>
<reference evidence="3" key="2">
    <citation type="journal article" date="2007" name="Science">
        <title>Draft genome sequence of the sexually transmitted pathogen Trichomonas vaginalis.</title>
        <authorList>
            <person name="Carlton J.M."/>
            <person name="Hirt R.P."/>
            <person name="Silva J.C."/>
            <person name="Delcher A.L."/>
            <person name="Schatz M."/>
            <person name="Zhao Q."/>
            <person name="Wortman J.R."/>
            <person name="Bidwell S.L."/>
            <person name="Alsmark U.C.M."/>
            <person name="Besteiro S."/>
            <person name="Sicheritz-Ponten T."/>
            <person name="Noel C.J."/>
            <person name="Dacks J.B."/>
            <person name="Foster P.G."/>
            <person name="Simillion C."/>
            <person name="Van de Peer Y."/>
            <person name="Miranda-Saavedra D."/>
            <person name="Barton G.J."/>
            <person name="Westrop G.D."/>
            <person name="Mueller S."/>
            <person name="Dessi D."/>
            <person name="Fiori P.L."/>
            <person name="Ren Q."/>
            <person name="Paulsen I."/>
            <person name="Zhang H."/>
            <person name="Bastida-Corcuera F.D."/>
            <person name="Simoes-Barbosa A."/>
            <person name="Brown M.T."/>
            <person name="Hayes R.D."/>
            <person name="Mukherjee M."/>
            <person name="Okumura C.Y."/>
            <person name="Schneider R."/>
            <person name="Smith A.J."/>
            <person name="Vanacova S."/>
            <person name="Villalvazo M."/>
            <person name="Haas B.J."/>
            <person name="Pertea M."/>
            <person name="Feldblyum T.V."/>
            <person name="Utterback T.R."/>
            <person name="Shu C.L."/>
            <person name="Osoegawa K."/>
            <person name="de Jong P.J."/>
            <person name="Hrdy I."/>
            <person name="Horvathova L."/>
            <person name="Zubacova Z."/>
            <person name="Dolezal P."/>
            <person name="Malik S.B."/>
            <person name="Logsdon J.M. Jr."/>
            <person name="Henze K."/>
            <person name="Gupta A."/>
            <person name="Wang C.C."/>
            <person name="Dunne R.L."/>
            <person name="Upcroft J.A."/>
            <person name="Upcroft P."/>
            <person name="White O."/>
            <person name="Salzberg S.L."/>
            <person name="Tang P."/>
            <person name="Chiu C.-H."/>
            <person name="Lee Y.-S."/>
            <person name="Embley T.M."/>
            <person name="Coombs G.H."/>
            <person name="Mottram J.C."/>
            <person name="Tachezy J."/>
            <person name="Fraser-Liggett C.M."/>
            <person name="Johnson P.J."/>
        </authorList>
    </citation>
    <scope>NUCLEOTIDE SEQUENCE [LARGE SCALE GENOMIC DNA]</scope>
    <source>
        <strain evidence="3">G3</strain>
    </source>
</reference>
<organism evidence="3 4">
    <name type="scientific">Trichomonas vaginalis (strain ATCC PRA-98 / G3)</name>
    <dbReference type="NCBI Taxonomy" id="412133"/>
    <lineage>
        <taxon>Eukaryota</taxon>
        <taxon>Metamonada</taxon>
        <taxon>Parabasalia</taxon>
        <taxon>Trichomonadida</taxon>
        <taxon>Trichomonadidae</taxon>
        <taxon>Trichomonas</taxon>
    </lineage>
</organism>
<keyword evidence="2" id="KW-1133">Transmembrane helix</keyword>
<dbReference type="InParanoid" id="A2FQT7"/>
<keyword evidence="2" id="KW-0812">Transmembrane</keyword>
<feature type="compositionally biased region" description="Polar residues" evidence="1">
    <location>
        <begin position="14"/>
        <end position="35"/>
    </location>
</feature>
<sequence>MLFLFFISTFSTNSTEIKPSSSPTPSAAGNRTPRPTMSPFPEESDETKEAKVPDPTEEVISADLIKNLEMGSITYIGFILIALILLLFIGWKFCYKSATNTGELQDDIEVHLNDGDIVDKDIMIEVDDQSDSDQKKPDNQENL</sequence>
<dbReference type="VEuPathDB" id="TrichDB:TVAGG3_1087160"/>
<proteinExistence type="predicted"/>
<dbReference type="AlphaFoldDB" id="A2FQT7"/>
<keyword evidence="2" id="KW-0472">Membrane</keyword>
<dbReference type="Proteomes" id="UP000001542">
    <property type="component" value="Unassembled WGS sequence"/>
</dbReference>
<protein>
    <submittedName>
        <fullName evidence="3">Uncharacterized protein</fullName>
    </submittedName>
</protein>
<reference evidence="3" key="1">
    <citation type="submission" date="2006-10" db="EMBL/GenBank/DDBJ databases">
        <authorList>
            <person name="Amadeo P."/>
            <person name="Zhao Q."/>
            <person name="Wortman J."/>
            <person name="Fraser-Liggett C."/>
            <person name="Carlton J."/>
        </authorList>
    </citation>
    <scope>NUCLEOTIDE SEQUENCE</scope>
    <source>
        <strain evidence="3">G3</strain>
    </source>
</reference>
<evidence type="ECO:0000256" key="2">
    <source>
        <dbReference type="SAM" id="Phobius"/>
    </source>
</evidence>
<evidence type="ECO:0000313" key="3">
    <source>
        <dbReference type="EMBL" id="EAX92730.1"/>
    </source>
</evidence>
<gene>
    <name evidence="3" type="ORF">TVAG_329910</name>
</gene>
<dbReference type="EMBL" id="DS113950">
    <property type="protein sequence ID" value="EAX92730.1"/>
    <property type="molecule type" value="Genomic_DNA"/>
</dbReference>
<name>A2FQT7_TRIV3</name>